<name>A0A4S2LUU8_OPIFE</name>
<feature type="region of interest" description="Disordered" evidence="1">
    <location>
        <begin position="263"/>
        <end position="336"/>
    </location>
</feature>
<accession>A0A4S2LUU8</accession>
<dbReference type="InterPro" id="IPR001849">
    <property type="entry name" value="PH_domain"/>
</dbReference>
<dbReference type="InterPro" id="IPR011993">
    <property type="entry name" value="PH-like_dom_sf"/>
</dbReference>
<feature type="region of interest" description="Disordered" evidence="1">
    <location>
        <begin position="189"/>
        <end position="212"/>
    </location>
</feature>
<dbReference type="OrthoDB" id="6273172at2759"/>
<evidence type="ECO:0000313" key="4">
    <source>
        <dbReference type="Proteomes" id="UP000308267"/>
    </source>
</evidence>
<proteinExistence type="predicted"/>
<evidence type="ECO:0000313" key="3">
    <source>
        <dbReference type="EMBL" id="TGZ67595.1"/>
    </source>
</evidence>
<reference evidence="3 4" key="1">
    <citation type="journal article" date="2019" name="BMC Genomics">
        <title>New insights from Opisthorchis felineus genome: update on genomics of the epidemiologically important liver flukes.</title>
        <authorList>
            <person name="Ershov N.I."/>
            <person name="Mordvinov V.A."/>
            <person name="Prokhortchouk E.B."/>
            <person name="Pakharukova M.Y."/>
            <person name="Gunbin K.V."/>
            <person name="Ustyantsev K."/>
            <person name="Genaev M.A."/>
            <person name="Blinov A.G."/>
            <person name="Mazur A."/>
            <person name="Boulygina E."/>
            <person name="Tsygankova S."/>
            <person name="Khrameeva E."/>
            <person name="Chekanov N."/>
            <person name="Fan G."/>
            <person name="Xiao A."/>
            <person name="Zhang H."/>
            <person name="Xu X."/>
            <person name="Yang H."/>
            <person name="Solovyev V."/>
            <person name="Lee S.M."/>
            <person name="Liu X."/>
            <person name="Afonnikov D.A."/>
            <person name="Skryabin K.G."/>
        </authorList>
    </citation>
    <scope>NUCLEOTIDE SEQUENCE [LARGE SCALE GENOMIC DNA]</scope>
    <source>
        <strain evidence="3">AK-0245</strain>
        <tissue evidence="3">Whole organism</tissue>
    </source>
</reference>
<dbReference type="EMBL" id="SJOL01006408">
    <property type="protein sequence ID" value="TGZ67595.1"/>
    <property type="molecule type" value="Genomic_DNA"/>
</dbReference>
<dbReference type="SUPFAM" id="SSF50729">
    <property type="entry name" value="PH domain-like"/>
    <property type="match status" value="1"/>
</dbReference>
<evidence type="ECO:0000259" key="2">
    <source>
        <dbReference type="PROSITE" id="PS50003"/>
    </source>
</evidence>
<keyword evidence="4" id="KW-1185">Reference proteome</keyword>
<protein>
    <recommendedName>
        <fullName evidence="2">PH domain-containing protein</fullName>
    </recommendedName>
</protein>
<dbReference type="Proteomes" id="UP000308267">
    <property type="component" value="Unassembled WGS sequence"/>
</dbReference>
<feature type="domain" description="PH" evidence="2">
    <location>
        <begin position="23"/>
        <end position="137"/>
    </location>
</feature>
<dbReference type="EMBL" id="SJOL01006408">
    <property type="protein sequence ID" value="TGZ67594.1"/>
    <property type="molecule type" value="Genomic_DNA"/>
</dbReference>
<dbReference type="CDD" id="cd00821">
    <property type="entry name" value="PH"/>
    <property type="match status" value="1"/>
</dbReference>
<dbReference type="AlphaFoldDB" id="A0A4S2LUU8"/>
<dbReference type="SMART" id="SM00233">
    <property type="entry name" value="PH"/>
    <property type="match status" value="1"/>
</dbReference>
<evidence type="ECO:0000256" key="1">
    <source>
        <dbReference type="SAM" id="MobiDB-lite"/>
    </source>
</evidence>
<dbReference type="PROSITE" id="PS50003">
    <property type="entry name" value="PH_DOMAIN"/>
    <property type="match status" value="1"/>
</dbReference>
<organism evidence="3 4">
    <name type="scientific">Opisthorchis felineus</name>
    <dbReference type="NCBI Taxonomy" id="147828"/>
    <lineage>
        <taxon>Eukaryota</taxon>
        <taxon>Metazoa</taxon>
        <taxon>Spiralia</taxon>
        <taxon>Lophotrochozoa</taxon>
        <taxon>Platyhelminthes</taxon>
        <taxon>Trematoda</taxon>
        <taxon>Digenea</taxon>
        <taxon>Opisthorchiida</taxon>
        <taxon>Opisthorchiata</taxon>
        <taxon>Opisthorchiidae</taxon>
        <taxon>Opisthorchis</taxon>
    </lineage>
</organism>
<dbReference type="Pfam" id="PF00169">
    <property type="entry name" value="PH"/>
    <property type="match status" value="1"/>
</dbReference>
<comment type="caution">
    <text evidence="3">The sequence shown here is derived from an EMBL/GenBank/DDBJ whole genome shotgun (WGS) entry which is preliminary data.</text>
</comment>
<dbReference type="STRING" id="147828.A0A4S2LUU8"/>
<sequence>MSWNRYREMPFSLERNSSQITSMVVKEGLLSLWLPQKSKWQNVYCKLQQSGWFYWFHKSGYRKPIHGVDLKVIAAFFAHGELTKALSLRPAGMIDTDYERAFALTKEPVVGSEIFFFLCSNMAEMKSWVTSIFTVLGQPVPAEYQVSAIGIAYQQGNPVCTQGVGVPLSVNAPTSFPLLLVKPYSGTSSPTATTQQMMRPQSTASPVPTGNNLNPAIQQSTSVPTLFRLIPSSTSSLPPATVPAMQQAAFPVMAQPLILQPVTQIPHPLPNGESKGPFRSLSDAGNTVKEEDAQGRPLGKSTPKQHGKSSHSDNQRDFISSPKVTSQQSLFRRINP</sequence>
<dbReference type="Gene3D" id="2.30.29.30">
    <property type="entry name" value="Pleckstrin-homology domain (PH domain)/Phosphotyrosine-binding domain (PTB)"/>
    <property type="match status" value="1"/>
</dbReference>
<gene>
    <name evidence="3" type="ORF">CRM22_004684</name>
</gene>